<feature type="binding site" evidence="5">
    <location>
        <position position="111"/>
    </location>
    <ligand>
        <name>substrate</name>
    </ligand>
</feature>
<proteinExistence type="inferred from homology"/>
<dbReference type="GO" id="GO:0016491">
    <property type="term" value="F:oxidoreductase activity"/>
    <property type="evidence" value="ECO:0007669"/>
    <property type="project" value="UniProtKB-KW"/>
</dbReference>
<evidence type="ECO:0000256" key="2">
    <source>
        <dbReference type="ARBA" id="ARBA00022857"/>
    </source>
</evidence>
<dbReference type="InterPro" id="IPR018170">
    <property type="entry name" value="Aldo/ket_reductase_CS"/>
</dbReference>
<dbReference type="PRINTS" id="PR00069">
    <property type="entry name" value="ALDKETRDTASE"/>
</dbReference>
<evidence type="ECO:0000256" key="5">
    <source>
        <dbReference type="PIRSR" id="PIRSR000097-2"/>
    </source>
</evidence>
<evidence type="ECO:0000256" key="3">
    <source>
        <dbReference type="ARBA" id="ARBA00023002"/>
    </source>
</evidence>
<dbReference type="Proteomes" id="UP000193719">
    <property type="component" value="Unassembled WGS sequence"/>
</dbReference>
<dbReference type="InterPro" id="IPR036812">
    <property type="entry name" value="NAD(P)_OxRdtase_dom_sf"/>
</dbReference>
<dbReference type="OrthoDB" id="416253at2759"/>
<keyword evidence="2" id="KW-0521">NADP</keyword>
<dbReference type="AlphaFoldDB" id="A0A1Y1VLL6"/>
<evidence type="ECO:0000259" key="7">
    <source>
        <dbReference type="Pfam" id="PF00248"/>
    </source>
</evidence>
<gene>
    <name evidence="8" type="ORF">BCR36DRAFT_343396</name>
</gene>
<feature type="domain" description="NADP-dependent oxidoreductase" evidence="7">
    <location>
        <begin position="16"/>
        <end position="275"/>
    </location>
</feature>
<dbReference type="PIRSF" id="PIRSF000097">
    <property type="entry name" value="AKR"/>
    <property type="match status" value="1"/>
</dbReference>
<dbReference type="EMBL" id="MCFH01000003">
    <property type="protein sequence ID" value="ORX59359.1"/>
    <property type="molecule type" value="Genomic_DNA"/>
</dbReference>
<reference evidence="8 9" key="1">
    <citation type="submission" date="2016-08" db="EMBL/GenBank/DDBJ databases">
        <title>Genomes of anaerobic fungi encode conserved fungal cellulosomes for biomass hydrolysis.</title>
        <authorList>
            <consortium name="DOE Joint Genome Institute"/>
            <person name="Haitjema C.H."/>
            <person name="Gilmore S.P."/>
            <person name="Henske J.K."/>
            <person name="Solomon K.V."/>
            <person name="De Groot R."/>
            <person name="Kuo A."/>
            <person name="Mondo S.J."/>
            <person name="Salamov A.A."/>
            <person name="Labutti K."/>
            <person name="Zhao Z."/>
            <person name="Chiniquy J."/>
            <person name="Barry K."/>
            <person name="Brewer H.M."/>
            <person name="Purvine S.O."/>
            <person name="Wright A.T."/>
            <person name="Boxma B."/>
            <person name="Van Alen T."/>
            <person name="Hackstein J.H."/>
            <person name="Baker S.E."/>
            <person name="Grigoriev I.V."/>
            <person name="O'Malley M.A."/>
        </authorList>
    </citation>
    <scope>NUCLEOTIDE SEQUENCE [LARGE SCALE GENOMIC DNA]</scope>
    <source>
        <strain evidence="9">finn</strain>
    </source>
</reference>
<dbReference type="Pfam" id="PF00248">
    <property type="entry name" value="Aldo_ket_red"/>
    <property type="match status" value="1"/>
</dbReference>
<dbReference type="STRING" id="1754191.A0A1Y1VLL6"/>
<organism evidence="8 9">
    <name type="scientific">Piromyces finnis</name>
    <dbReference type="NCBI Taxonomy" id="1754191"/>
    <lineage>
        <taxon>Eukaryota</taxon>
        <taxon>Fungi</taxon>
        <taxon>Fungi incertae sedis</taxon>
        <taxon>Chytridiomycota</taxon>
        <taxon>Chytridiomycota incertae sedis</taxon>
        <taxon>Neocallimastigomycetes</taxon>
        <taxon>Neocallimastigales</taxon>
        <taxon>Neocallimastigaceae</taxon>
        <taxon>Piromyces</taxon>
    </lineage>
</organism>
<dbReference type="Gene3D" id="3.20.20.100">
    <property type="entry name" value="NADP-dependent oxidoreductase domain"/>
    <property type="match status" value="1"/>
</dbReference>
<evidence type="ECO:0000313" key="8">
    <source>
        <dbReference type="EMBL" id="ORX59359.1"/>
    </source>
</evidence>
<evidence type="ECO:0000256" key="1">
    <source>
        <dbReference type="ARBA" id="ARBA00007905"/>
    </source>
</evidence>
<keyword evidence="3" id="KW-0560">Oxidoreductase</keyword>
<dbReference type="FunFam" id="3.20.20.100:FF:000006">
    <property type="entry name" value="Aldo-keto reductase family 1 member A1"/>
    <property type="match status" value="1"/>
</dbReference>
<dbReference type="InterPro" id="IPR023210">
    <property type="entry name" value="NADP_OxRdtase_dom"/>
</dbReference>
<dbReference type="SUPFAM" id="SSF51430">
    <property type="entry name" value="NAD(P)-linked oxidoreductase"/>
    <property type="match status" value="1"/>
</dbReference>
<sequence>MNTFFTLANGIKMPAIGLGTWRSEPGVVGKAILDALKNGYKHIDGAYVYANEKEVGKAYHEAFTTGGIKREDIFITSKLWNTRHTPSDVKPAFEKTLSDLQLDYIDLYLIHWPVSTDPNGVDFNTDENPVPIIDTWREMEKIYESGKAKAIGVCNFTAELLEDLLKEAKIKPMVNQIELNPYLPQPKLVEFCQKNNIHVTAYSPLGSGGVPSVLKEPILEEIAKKYNKTTAQVALSWNVQRGITVIPKSVRVERIIENSQTFTLDQEDVDKIATIKTRLRTCDPKVFFKKDIFKGSYFD</sequence>
<dbReference type="PROSITE" id="PS00062">
    <property type="entry name" value="ALDOKETO_REDUCTASE_2"/>
    <property type="match status" value="1"/>
</dbReference>
<evidence type="ECO:0000313" key="9">
    <source>
        <dbReference type="Proteomes" id="UP000193719"/>
    </source>
</evidence>
<keyword evidence="9" id="KW-1185">Reference proteome</keyword>
<dbReference type="PANTHER" id="PTHR11732">
    <property type="entry name" value="ALDO/KETO REDUCTASE"/>
    <property type="match status" value="1"/>
</dbReference>
<accession>A0A1Y1VLL6</accession>
<feature type="active site" description="Proton donor" evidence="4">
    <location>
        <position position="49"/>
    </location>
</feature>
<evidence type="ECO:0000256" key="4">
    <source>
        <dbReference type="PIRSR" id="PIRSR000097-1"/>
    </source>
</evidence>
<name>A0A1Y1VLL6_9FUNG</name>
<dbReference type="InterPro" id="IPR020471">
    <property type="entry name" value="AKR"/>
</dbReference>
<reference evidence="8 9" key="2">
    <citation type="submission" date="2016-08" db="EMBL/GenBank/DDBJ databases">
        <title>Pervasive Adenine N6-methylation of Active Genes in Fungi.</title>
        <authorList>
            <consortium name="DOE Joint Genome Institute"/>
            <person name="Mondo S.J."/>
            <person name="Dannebaum R.O."/>
            <person name="Kuo R.C."/>
            <person name="Labutti K."/>
            <person name="Haridas S."/>
            <person name="Kuo A."/>
            <person name="Salamov A."/>
            <person name="Ahrendt S.R."/>
            <person name="Lipzen A."/>
            <person name="Sullivan W."/>
            <person name="Andreopoulos W.B."/>
            <person name="Clum A."/>
            <person name="Lindquist E."/>
            <person name="Daum C."/>
            <person name="Ramamoorthy G.K."/>
            <person name="Gryganskyi A."/>
            <person name="Culley D."/>
            <person name="Magnuson J.K."/>
            <person name="James T.Y."/>
            <person name="O'Malley M.A."/>
            <person name="Stajich J.E."/>
            <person name="Spatafora J.W."/>
            <person name="Visel A."/>
            <person name="Grigoriev I.V."/>
        </authorList>
    </citation>
    <scope>NUCLEOTIDE SEQUENCE [LARGE SCALE GENOMIC DNA]</scope>
    <source>
        <strain evidence="9">finn</strain>
    </source>
</reference>
<evidence type="ECO:0000256" key="6">
    <source>
        <dbReference type="PIRSR" id="PIRSR000097-3"/>
    </source>
</evidence>
<comment type="caution">
    <text evidence="8">The sequence shown here is derived from an EMBL/GenBank/DDBJ whole genome shotgun (WGS) entry which is preliminary data.</text>
</comment>
<protein>
    <submittedName>
        <fullName evidence="8">Aldehyde reductase</fullName>
    </submittedName>
</protein>
<feature type="site" description="Lowers pKa of active site Tyr" evidence="6">
    <location>
        <position position="78"/>
    </location>
</feature>
<comment type="similarity">
    <text evidence="1">Belongs to the aldo/keto reductase family.</text>
</comment>